<feature type="compositionally biased region" description="Basic and acidic residues" evidence="1">
    <location>
        <begin position="119"/>
        <end position="134"/>
    </location>
</feature>
<accession>A0A9P4I8D8</accession>
<feature type="compositionally biased region" description="Low complexity" evidence="1">
    <location>
        <begin position="273"/>
        <end position="285"/>
    </location>
</feature>
<evidence type="ECO:0000256" key="1">
    <source>
        <dbReference type="SAM" id="MobiDB-lite"/>
    </source>
</evidence>
<feature type="region of interest" description="Disordered" evidence="1">
    <location>
        <begin position="260"/>
        <end position="321"/>
    </location>
</feature>
<feature type="compositionally biased region" description="Basic and acidic residues" evidence="1">
    <location>
        <begin position="301"/>
        <end position="311"/>
    </location>
</feature>
<feature type="compositionally biased region" description="Basic and acidic residues" evidence="1">
    <location>
        <begin position="494"/>
        <end position="506"/>
    </location>
</feature>
<feature type="compositionally biased region" description="Basic and acidic residues" evidence="1">
    <location>
        <begin position="167"/>
        <end position="189"/>
    </location>
</feature>
<feature type="region of interest" description="Disordered" evidence="1">
    <location>
        <begin position="494"/>
        <end position="568"/>
    </location>
</feature>
<sequence length="568" mass="63104">MSDYGYDDAPRRRRSTRVRDRDPEYVTETTYIQRGPGQPSRDLVFRGRDDDVEDIERDFPPPGSRRSTYRDDYAPPRRARSVGGRRYDDYDDYDEYAPAAAGAAGAAAGYAAGRARRGSRYDDGYHSDDYERPPRRERRKSKVTEVLEDLGLGGVAGAITGRSRSRGRGDHYDSDSDRSTRSRPRDKSQNNRKKWQQAATAALIAGATEAYRARKDPNKGTRIATAALASAGLDSFLDREPGHHSKRHVLESVVGGLAANRLANGPRDRSQSRGRSASRSPSRGGLRSRSRSLFRSLSRGGRRDDSGDRGGSRSRSRGRGLKDIAALGGVAAVGKAIYDRVRSKSRGRNRSRSESEDSYVPSRRQQYKGADRGGPDDDTERGRSQAASYPEVERKRGESSSSVSTTDLENQRKKSRGKELLTAGFATVATIHAAHGVYSSMKASDERHKAVAKGEMTKEQARKQKSKNMLQDAAAVGIAALGIKGAFSEWKEMNEQRHEVKELEEKRRKKRKRRENQRKDQRQNQYPQGPGMYANPYGPYPAPMPVYGDANPYNVGNLPPPPMGAPQY</sequence>
<comment type="caution">
    <text evidence="2">The sequence shown here is derived from an EMBL/GenBank/DDBJ whole genome shotgun (WGS) entry which is preliminary data.</text>
</comment>
<proteinExistence type="predicted"/>
<dbReference type="AlphaFoldDB" id="A0A9P4I8D8"/>
<evidence type="ECO:0000313" key="3">
    <source>
        <dbReference type="Proteomes" id="UP000799772"/>
    </source>
</evidence>
<organism evidence="2 3">
    <name type="scientific">Rhizodiscina lignyota</name>
    <dbReference type="NCBI Taxonomy" id="1504668"/>
    <lineage>
        <taxon>Eukaryota</taxon>
        <taxon>Fungi</taxon>
        <taxon>Dikarya</taxon>
        <taxon>Ascomycota</taxon>
        <taxon>Pezizomycotina</taxon>
        <taxon>Dothideomycetes</taxon>
        <taxon>Pleosporomycetidae</taxon>
        <taxon>Aulographales</taxon>
        <taxon>Rhizodiscinaceae</taxon>
        <taxon>Rhizodiscina</taxon>
    </lineage>
</organism>
<dbReference type="Proteomes" id="UP000799772">
    <property type="component" value="Unassembled WGS sequence"/>
</dbReference>
<reference evidence="2" key="1">
    <citation type="journal article" date="2020" name="Stud. Mycol.">
        <title>101 Dothideomycetes genomes: a test case for predicting lifestyles and emergence of pathogens.</title>
        <authorList>
            <person name="Haridas S."/>
            <person name="Albert R."/>
            <person name="Binder M."/>
            <person name="Bloem J."/>
            <person name="Labutti K."/>
            <person name="Salamov A."/>
            <person name="Andreopoulos B."/>
            <person name="Baker S."/>
            <person name="Barry K."/>
            <person name="Bills G."/>
            <person name="Bluhm B."/>
            <person name="Cannon C."/>
            <person name="Castanera R."/>
            <person name="Culley D."/>
            <person name="Daum C."/>
            <person name="Ezra D."/>
            <person name="Gonzalez J."/>
            <person name="Henrissat B."/>
            <person name="Kuo A."/>
            <person name="Liang C."/>
            <person name="Lipzen A."/>
            <person name="Lutzoni F."/>
            <person name="Magnuson J."/>
            <person name="Mondo S."/>
            <person name="Nolan M."/>
            <person name="Ohm R."/>
            <person name="Pangilinan J."/>
            <person name="Park H.-J."/>
            <person name="Ramirez L."/>
            <person name="Alfaro M."/>
            <person name="Sun H."/>
            <person name="Tritt A."/>
            <person name="Yoshinaga Y."/>
            <person name="Zwiers L.-H."/>
            <person name="Turgeon B."/>
            <person name="Goodwin S."/>
            <person name="Spatafora J."/>
            <person name="Crous P."/>
            <person name="Grigoriev I."/>
        </authorList>
    </citation>
    <scope>NUCLEOTIDE SEQUENCE</scope>
    <source>
        <strain evidence="2">CBS 133067</strain>
    </source>
</reference>
<gene>
    <name evidence="2" type="ORF">NA57DRAFT_60604</name>
</gene>
<feature type="region of interest" description="Disordered" evidence="1">
    <location>
        <begin position="1"/>
        <end position="199"/>
    </location>
</feature>
<feature type="compositionally biased region" description="Basic and acidic residues" evidence="1">
    <location>
        <begin position="369"/>
        <end position="383"/>
    </location>
</feature>
<feature type="compositionally biased region" description="Pro residues" evidence="1">
    <location>
        <begin position="558"/>
        <end position="568"/>
    </location>
</feature>
<feature type="region of interest" description="Disordered" evidence="1">
    <location>
        <begin position="342"/>
        <end position="416"/>
    </location>
</feature>
<name>A0A9P4I8D8_9PEZI</name>
<keyword evidence="3" id="KW-1185">Reference proteome</keyword>
<evidence type="ECO:0008006" key="4">
    <source>
        <dbReference type="Google" id="ProtNLM"/>
    </source>
</evidence>
<evidence type="ECO:0000313" key="2">
    <source>
        <dbReference type="EMBL" id="KAF2094575.1"/>
    </source>
</evidence>
<feature type="compositionally biased region" description="Polar residues" evidence="1">
    <location>
        <begin position="399"/>
        <end position="408"/>
    </location>
</feature>
<dbReference type="OrthoDB" id="5407645at2759"/>
<protein>
    <recommendedName>
        <fullName evidence="4">DUF3824 domain-containing protein</fullName>
    </recommendedName>
</protein>
<feature type="compositionally biased region" description="Low complexity" evidence="1">
    <location>
        <begin position="96"/>
        <end position="113"/>
    </location>
</feature>
<feature type="compositionally biased region" description="Basic residues" evidence="1">
    <location>
        <begin position="507"/>
        <end position="516"/>
    </location>
</feature>
<dbReference type="EMBL" id="ML978134">
    <property type="protein sequence ID" value="KAF2094575.1"/>
    <property type="molecule type" value="Genomic_DNA"/>
</dbReference>